<keyword evidence="5" id="KW-0408">Iron</keyword>
<keyword evidence="6" id="KW-0411">Iron-sulfur</keyword>
<dbReference type="Proteomes" id="UP000027770">
    <property type="component" value="Unassembled WGS sequence"/>
</dbReference>
<evidence type="ECO:0000256" key="5">
    <source>
        <dbReference type="ARBA" id="ARBA00023004"/>
    </source>
</evidence>
<dbReference type="GO" id="GO:0051539">
    <property type="term" value="F:4 iron, 4 sulfur cluster binding"/>
    <property type="evidence" value="ECO:0007669"/>
    <property type="project" value="UniProtKB-KW"/>
</dbReference>
<dbReference type="GO" id="GO:0003824">
    <property type="term" value="F:catalytic activity"/>
    <property type="evidence" value="ECO:0007669"/>
    <property type="project" value="InterPro"/>
</dbReference>
<evidence type="ECO:0000259" key="7">
    <source>
        <dbReference type="PROSITE" id="PS51918"/>
    </source>
</evidence>
<evidence type="ECO:0000256" key="2">
    <source>
        <dbReference type="ARBA" id="ARBA00022485"/>
    </source>
</evidence>
<evidence type="ECO:0000256" key="6">
    <source>
        <dbReference type="ARBA" id="ARBA00023014"/>
    </source>
</evidence>
<dbReference type="PROSITE" id="PS51918">
    <property type="entry name" value="RADICAL_SAM"/>
    <property type="match status" value="1"/>
</dbReference>
<dbReference type="GO" id="GO:0046872">
    <property type="term" value="F:metal ion binding"/>
    <property type="evidence" value="ECO:0007669"/>
    <property type="project" value="UniProtKB-KW"/>
</dbReference>
<dbReference type="AlphaFoldDB" id="A0AA40M1P4"/>
<reference evidence="8 9" key="1">
    <citation type="submission" date="2014-02" db="EMBL/GenBank/DDBJ databases">
        <title>Plasmidome dynamics in the species complex Clostridium novyi sensu lato converts strains of independent lineages into distinctly different pathogens.</title>
        <authorList>
            <person name="Skarin H."/>
            <person name="Segerman B."/>
        </authorList>
    </citation>
    <scope>NUCLEOTIDE SEQUENCE [LARGE SCALE GENOMIC DNA]</scope>
    <source>
        <strain evidence="8 9">ATCC 27606</strain>
    </source>
</reference>
<gene>
    <name evidence="8" type="ORF">Z959_04160</name>
</gene>
<proteinExistence type="predicted"/>
<keyword evidence="3" id="KW-0949">S-adenosyl-L-methionine</keyword>
<dbReference type="InterPro" id="IPR023885">
    <property type="entry name" value="4Fe4S-binding_SPASM_dom"/>
</dbReference>
<comment type="cofactor">
    <cofactor evidence="1">
        <name>[4Fe-4S] cluster</name>
        <dbReference type="ChEBI" id="CHEBI:49883"/>
    </cofactor>
</comment>
<dbReference type="PANTHER" id="PTHR43787">
    <property type="entry name" value="FEMO COFACTOR BIOSYNTHESIS PROTEIN NIFB-RELATED"/>
    <property type="match status" value="1"/>
</dbReference>
<comment type="caution">
    <text evidence="8">The sequence shown here is derived from an EMBL/GenBank/DDBJ whole genome shotgun (WGS) entry which is preliminary data.</text>
</comment>
<dbReference type="SFLD" id="SFLDG01067">
    <property type="entry name" value="SPASM/twitch_domain_containing"/>
    <property type="match status" value="1"/>
</dbReference>
<organism evidence="8 9">
    <name type="scientific">Clostridium novyi B str. ATCC 27606</name>
    <dbReference type="NCBI Taxonomy" id="1443123"/>
    <lineage>
        <taxon>Bacteria</taxon>
        <taxon>Bacillati</taxon>
        <taxon>Bacillota</taxon>
        <taxon>Clostridia</taxon>
        <taxon>Eubacteriales</taxon>
        <taxon>Clostridiaceae</taxon>
        <taxon>Clostridium</taxon>
    </lineage>
</organism>
<dbReference type="CDD" id="cd01335">
    <property type="entry name" value="Radical_SAM"/>
    <property type="match status" value="1"/>
</dbReference>
<dbReference type="InterPro" id="IPR007197">
    <property type="entry name" value="rSAM"/>
</dbReference>
<evidence type="ECO:0000256" key="1">
    <source>
        <dbReference type="ARBA" id="ARBA00001966"/>
    </source>
</evidence>
<dbReference type="EMBL" id="JENW01000143">
    <property type="protein sequence ID" value="KEI12497.1"/>
    <property type="molecule type" value="Genomic_DNA"/>
</dbReference>
<evidence type="ECO:0000313" key="8">
    <source>
        <dbReference type="EMBL" id="KEI12497.1"/>
    </source>
</evidence>
<dbReference type="NCBIfam" id="TIGR04085">
    <property type="entry name" value="rSAM_more_4Fe4S"/>
    <property type="match status" value="1"/>
</dbReference>
<sequence>MKKSNYNKILTLDNGKTIAFNSISCALAEVDQQFLDILKKINSIDYNKLNDSRKELVDNMLDGNYIVHDEVDELKFIEYKHLKAKFSTNGLSLTIAPTIDCNFECPYCYETPKKGFMDITVQDSILNLINNYVNSIKKLHICWYGGEPLLAKNIINSLSTKIIAMCNKNNIEYTASIVTNGFLLNEKLIDELSQLKINNYQITLDGPPNIHNARRKLRGKKVDTFNKILENVKILKSKDIFISIRVNVDNSNKNSIENLFTIFQDNKLTDLNINIGHVRHNKQICSSVLGDCLSNEEYAKYAFNCNKLLKNKNFDIGNNLYYPEPKSNYCCADCSTAFVIDPEGYVYKCWNDVGNADCAISNVKTLNNISDSMYMNNIKYILWSPFKFQKCKECWLLPICMGGCPYNGIIKNSPECEKWKYIIQESLIDSYNKKCLENT</sequence>
<dbReference type="SFLD" id="SFLDS00029">
    <property type="entry name" value="Radical_SAM"/>
    <property type="match status" value="1"/>
</dbReference>
<accession>A0AA40M1P4</accession>
<dbReference type="Gene3D" id="3.20.20.70">
    <property type="entry name" value="Aldolase class I"/>
    <property type="match status" value="1"/>
</dbReference>
<evidence type="ECO:0000256" key="4">
    <source>
        <dbReference type="ARBA" id="ARBA00022723"/>
    </source>
</evidence>
<dbReference type="InterPro" id="IPR058240">
    <property type="entry name" value="rSAM_sf"/>
</dbReference>
<dbReference type="Pfam" id="PF04055">
    <property type="entry name" value="Radical_SAM"/>
    <property type="match status" value="1"/>
</dbReference>
<keyword evidence="9" id="KW-1185">Reference proteome</keyword>
<evidence type="ECO:0000256" key="3">
    <source>
        <dbReference type="ARBA" id="ARBA00022691"/>
    </source>
</evidence>
<evidence type="ECO:0000313" key="9">
    <source>
        <dbReference type="Proteomes" id="UP000027770"/>
    </source>
</evidence>
<protein>
    <submittedName>
        <fullName evidence="8">Radical SAM protein</fullName>
    </submittedName>
</protein>
<keyword evidence="4" id="KW-0479">Metal-binding</keyword>
<dbReference type="RefSeq" id="WP_039221739.1">
    <property type="nucleotide sequence ID" value="NZ_JENW01000143.1"/>
</dbReference>
<dbReference type="SUPFAM" id="SSF102114">
    <property type="entry name" value="Radical SAM enzymes"/>
    <property type="match status" value="1"/>
</dbReference>
<keyword evidence="2" id="KW-0004">4Fe-4S</keyword>
<dbReference type="InterPro" id="IPR013785">
    <property type="entry name" value="Aldolase_TIM"/>
</dbReference>
<name>A0AA40M1P4_CLONO</name>
<dbReference type="PANTHER" id="PTHR43787:SF3">
    <property type="entry name" value="ARYLSULFATASE REGULATORY PROTEIN"/>
    <property type="match status" value="1"/>
</dbReference>
<feature type="domain" description="Radical SAM core" evidence="7">
    <location>
        <begin position="87"/>
        <end position="308"/>
    </location>
</feature>